<accession>A0AAD8PKQ7</accession>
<feature type="compositionally biased region" description="Polar residues" evidence="1">
    <location>
        <begin position="630"/>
        <end position="642"/>
    </location>
</feature>
<feature type="compositionally biased region" description="Low complexity" evidence="1">
    <location>
        <begin position="593"/>
        <end position="603"/>
    </location>
</feature>
<dbReference type="RefSeq" id="XP_060407378.1">
    <property type="nucleotide sequence ID" value="XM_060560453.1"/>
</dbReference>
<reference evidence="2" key="1">
    <citation type="submission" date="2021-06" db="EMBL/GenBank/DDBJ databases">
        <title>Comparative genomics, transcriptomics and evolutionary studies reveal genomic signatures of adaptation to plant cell wall in hemibiotrophic fungi.</title>
        <authorList>
            <consortium name="DOE Joint Genome Institute"/>
            <person name="Baroncelli R."/>
            <person name="Diaz J.F."/>
            <person name="Benocci T."/>
            <person name="Peng M."/>
            <person name="Battaglia E."/>
            <person name="Haridas S."/>
            <person name="Andreopoulos W."/>
            <person name="Labutti K."/>
            <person name="Pangilinan J."/>
            <person name="Floch G.L."/>
            <person name="Makela M.R."/>
            <person name="Henrissat B."/>
            <person name="Grigoriev I.V."/>
            <person name="Crouch J.A."/>
            <person name="De Vries R.P."/>
            <person name="Sukno S.A."/>
            <person name="Thon M.R."/>
        </authorList>
    </citation>
    <scope>NUCLEOTIDE SEQUENCE</scope>
    <source>
        <strain evidence="2">CBS 125086</strain>
    </source>
</reference>
<dbReference type="GeneID" id="85444693"/>
<evidence type="ECO:0000313" key="2">
    <source>
        <dbReference type="EMBL" id="KAK1566174.1"/>
    </source>
</evidence>
<evidence type="ECO:0000256" key="1">
    <source>
        <dbReference type="SAM" id="MobiDB-lite"/>
    </source>
</evidence>
<feature type="region of interest" description="Disordered" evidence="1">
    <location>
        <begin position="590"/>
        <end position="647"/>
    </location>
</feature>
<protein>
    <submittedName>
        <fullName evidence="2">Uncharacterized protein</fullName>
    </submittedName>
</protein>
<comment type="caution">
    <text evidence="2">The sequence shown here is derived from an EMBL/GenBank/DDBJ whole genome shotgun (WGS) entry which is preliminary data.</text>
</comment>
<dbReference type="AlphaFoldDB" id="A0AAD8PKQ7"/>
<sequence>MAATPNLLRDKLSALVDLTDSYDPNAWDVYEDIRNNHKEVRNGGDSLAALSLAMALSSQPGDEYGFVKSANRDKTTALVRSLLMNLVPFLIEAHIDSALNDVALPQLRTLAKNAIFKQLYREILTTEDSAVQFSIAEDSSELFSCGNYRSNLLFVYEFFRRGNTPCLVGYVPNTDSAGDSFAGVVKAWLEQMKAPSEKTTFSNVFNKVLAAQTSTRVEGDVKDWSKFTQDLMQILLPVDLVYLPNLDMASGLPLIVENVLASVAPQAMKHDWVLTRADTNEWGVVSGEIVRTPVRGGQITLCAINDDPAFFTPNHPFVDKFGRVRAVDATAAHQENTWHEVGALKVGYVLLHTDDGRTYTEIPIQSLRLETVNCEFVHGVHLREGLRSYHANGYLVQMNYPEITIKTMANALRQIPPADQLRMLRHLEELQPLLARFGQGTVMGLLHAELGRSDSELLAMRTKPLSGPKVPALYFQSRSFRSTANAADKERLGDYGSLPNVDCIDGQIWLDGTACVCAQVLERGFVWSRPLEDDVWEHGLCSFGGDHNMAAGDGFIWVDDNPAPTQPSSKAVHFQALAVALHVPTEEMGAGGEQAFSSAGAEAAAEESYELEEEKSSNEDETPVAETGLARNQSSKRTTSCEVDTLQDGPTGEFPFKVLQVEKVLKQAGEGVPKFDFALPALDRLAAKLNETSSPGIKIINMYSMFVTRTEKKELCCEITMISPERLALAADYNVLEGSDDHGVKSYTDLKFTNMRLSEGDLDMRFILQKIVLTTNTLKGLIGGTWIEFDLKTAKTQSVRDLTTGFTINTFELKKDTQELLQKVMHYHMDADDRKLILGVKERPTPTASLTYGIDEIPDDLAGLLDPKLQEWIKGTYAPAWIAQCAVGLTDEQESRFKVRVDVPWQRRLKYSWQGSGKRCLGKSREYNELNTQLSILVFRRKYPCISDYLSDKTMATEETNNDAIKAMSGGKKWAHLLFEALMQEDMVAHIAKESALSEITQLNTLEMYCTMLNALWKDDKGTEDLGPLTLQLSNAVKACLLRENLFKHRAINDPKQLENSLRDYLLDFFTLILDEYAANRAGMSTEFREAMVESLVEFNQWKEGY</sequence>
<dbReference type="Proteomes" id="UP001230504">
    <property type="component" value="Unassembled WGS sequence"/>
</dbReference>
<proteinExistence type="predicted"/>
<name>A0AAD8PKQ7_9PEZI</name>
<dbReference type="EMBL" id="JAHLJV010000155">
    <property type="protein sequence ID" value="KAK1566174.1"/>
    <property type="molecule type" value="Genomic_DNA"/>
</dbReference>
<evidence type="ECO:0000313" key="3">
    <source>
        <dbReference type="Proteomes" id="UP001230504"/>
    </source>
</evidence>
<keyword evidence="3" id="KW-1185">Reference proteome</keyword>
<organism evidence="2 3">
    <name type="scientific">Colletotrichum navitas</name>
    <dbReference type="NCBI Taxonomy" id="681940"/>
    <lineage>
        <taxon>Eukaryota</taxon>
        <taxon>Fungi</taxon>
        <taxon>Dikarya</taxon>
        <taxon>Ascomycota</taxon>
        <taxon>Pezizomycotina</taxon>
        <taxon>Sordariomycetes</taxon>
        <taxon>Hypocreomycetidae</taxon>
        <taxon>Glomerellales</taxon>
        <taxon>Glomerellaceae</taxon>
        <taxon>Colletotrichum</taxon>
        <taxon>Colletotrichum graminicola species complex</taxon>
    </lineage>
</organism>
<gene>
    <name evidence="2" type="ORF">LY79DRAFT_584964</name>
</gene>
<feature type="compositionally biased region" description="Acidic residues" evidence="1">
    <location>
        <begin position="604"/>
        <end position="623"/>
    </location>
</feature>